<feature type="signal peptide" evidence="3">
    <location>
        <begin position="1"/>
        <end position="17"/>
    </location>
</feature>
<dbReference type="InterPro" id="IPR003715">
    <property type="entry name" value="Poly_export_N"/>
</dbReference>
<dbReference type="Gene3D" id="3.30.1950.10">
    <property type="entry name" value="wza like domain"/>
    <property type="match status" value="1"/>
</dbReference>
<evidence type="ECO:0000256" key="1">
    <source>
        <dbReference type="ARBA" id="ARBA00022729"/>
    </source>
</evidence>
<organism evidence="5 6">
    <name type="scientific">Candidatus Ozemobacter sibiricus</name>
    <dbReference type="NCBI Taxonomy" id="2268124"/>
    <lineage>
        <taxon>Bacteria</taxon>
        <taxon>Candidatus Ozemobacteria</taxon>
        <taxon>Candidatus Ozemobacterales</taxon>
        <taxon>Candidatus Ozemobacteraceae</taxon>
        <taxon>Candidatus Ozemobacter</taxon>
    </lineage>
</organism>
<evidence type="ECO:0000313" key="5">
    <source>
        <dbReference type="EMBL" id="RCK80743.1"/>
    </source>
</evidence>
<evidence type="ECO:0000259" key="4">
    <source>
        <dbReference type="Pfam" id="PF02563"/>
    </source>
</evidence>
<evidence type="ECO:0000313" key="6">
    <source>
        <dbReference type="Proteomes" id="UP000252355"/>
    </source>
</evidence>
<accession>A0A367ZRJ6</accession>
<feature type="chain" id="PRO_5016918597" evidence="3">
    <location>
        <begin position="18"/>
        <end position="286"/>
    </location>
</feature>
<dbReference type="PANTHER" id="PTHR33619:SF3">
    <property type="entry name" value="POLYSACCHARIDE EXPORT PROTEIN GFCE-RELATED"/>
    <property type="match status" value="1"/>
</dbReference>
<name>A0A367ZRJ6_9BACT</name>
<reference evidence="5 6" key="1">
    <citation type="submission" date="2018-05" db="EMBL/GenBank/DDBJ databases">
        <title>A metagenomic window into the 2 km-deep terrestrial subsurface aquifer revealed taxonomically and functionally diverse microbial community comprising novel uncultured bacterial lineages.</title>
        <authorList>
            <person name="Kadnikov V.V."/>
            <person name="Mardanov A.V."/>
            <person name="Beletsky A.V."/>
            <person name="Banks D."/>
            <person name="Pimenov N.V."/>
            <person name="Frank Y.A."/>
            <person name="Karnachuk O.V."/>
            <person name="Ravin N.V."/>
        </authorList>
    </citation>
    <scope>NUCLEOTIDE SEQUENCE [LARGE SCALE GENOMIC DNA]</scope>
    <source>
        <strain evidence="5">BY5</strain>
    </source>
</reference>
<dbReference type="InterPro" id="IPR049712">
    <property type="entry name" value="Poly_export"/>
</dbReference>
<dbReference type="GO" id="GO:0015159">
    <property type="term" value="F:polysaccharide transmembrane transporter activity"/>
    <property type="evidence" value="ECO:0007669"/>
    <property type="project" value="InterPro"/>
</dbReference>
<evidence type="ECO:0000256" key="2">
    <source>
        <dbReference type="SAM" id="MobiDB-lite"/>
    </source>
</evidence>
<feature type="region of interest" description="Disordered" evidence="2">
    <location>
        <begin position="97"/>
        <end position="117"/>
    </location>
</feature>
<gene>
    <name evidence="5" type="ORF">OZSIB_2631</name>
</gene>
<sequence length="286" mass="30576">MLCLWMVLLACAPAARAQETLGPGDRIRIWVKGEPELTVERVLDANGAISYPLLGSVEIGGRSPVEAARLIAKALDDGYLREPLVQVNLLSRPRSTIASPGAGPASREPAGAAPSAATSGSVAASAGLPSPCPIEIVDSKTGRGIGGAAMLLGGKIYQSNRLGQVVVDQPAGRIILLADGYNVLQGPLEEFVQVGPPHRLPLTPVALAEEVTVKVVDAETKQPLADVEVRLDQMKIRTNSKGVFKVREIKREFAEVKLTRKGYKPTRKLLDFKDPLEQVILMVRNE</sequence>
<comment type="caution">
    <text evidence="5">The sequence shown here is derived from an EMBL/GenBank/DDBJ whole genome shotgun (WGS) entry which is preliminary data.</text>
</comment>
<feature type="compositionally biased region" description="Low complexity" evidence="2">
    <location>
        <begin position="98"/>
        <end position="117"/>
    </location>
</feature>
<proteinExistence type="predicted"/>
<feature type="domain" description="Polysaccharide export protein N-terminal" evidence="4">
    <location>
        <begin position="16"/>
        <end position="89"/>
    </location>
</feature>
<protein>
    <submittedName>
        <fullName evidence="5">Capsule polysaccharide export protein</fullName>
    </submittedName>
</protein>
<dbReference type="Proteomes" id="UP000252355">
    <property type="component" value="Unassembled WGS sequence"/>
</dbReference>
<keyword evidence="1 3" id="KW-0732">Signal</keyword>
<dbReference type="Pfam" id="PF02563">
    <property type="entry name" value="Poly_export"/>
    <property type="match status" value="1"/>
</dbReference>
<dbReference type="AlphaFoldDB" id="A0A367ZRJ6"/>
<dbReference type="PANTHER" id="PTHR33619">
    <property type="entry name" value="POLYSACCHARIDE EXPORT PROTEIN GFCE-RELATED"/>
    <property type="match status" value="1"/>
</dbReference>
<evidence type="ECO:0000256" key="3">
    <source>
        <dbReference type="SAM" id="SignalP"/>
    </source>
</evidence>
<dbReference type="EMBL" id="QOQW01000004">
    <property type="protein sequence ID" value="RCK80743.1"/>
    <property type="molecule type" value="Genomic_DNA"/>
</dbReference>